<evidence type="ECO:0000313" key="3">
    <source>
        <dbReference type="Proteomes" id="UP000297693"/>
    </source>
</evidence>
<reference evidence="2" key="1">
    <citation type="journal article" date="2019" name="PLoS Negl. Trop. Dis.">
        <title>Revisiting the worldwide diversity of Leptospira species in the environment.</title>
        <authorList>
            <person name="Vincent A.T."/>
            <person name="Schiettekatte O."/>
            <person name="Bourhy P."/>
            <person name="Veyrier F.J."/>
            <person name="Picardeau M."/>
        </authorList>
    </citation>
    <scope>NUCLEOTIDE SEQUENCE [LARGE SCALE GENOMIC DNA]</scope>
    <source>
        <strain evidence="2">201702476</strain>
    </source>
</reference>
<name>A0A4R9JUK6_9LEPT</name>
<feature type="transmembrane region" description="Helical" evidence="1">
    <location>
        <begin position="105"/>
        <end position="122"/>
    </location>
</feature>
<feature type="transmembrane region" description="Helical" evidence="1">
    <location>
        <begin position="307"/>
        <end position="324"/>
    </location>
</feature>
<feature type="transmembrane region" description="Helical" evidence="1">
    <location>
        <begin position="336"/>
        <end position="355"/>
    </location>
</feature>
<keyword evidence="1" id="KW-0812">Transmembrane</keyword>
<organism evidence="2 3">
    <name type="scientific">Leptospira ognonensis</name>
    <dbReference type="NCBI Taxonomy" id="2484945"/>
    <lineage>
        <taxon>Bacteria</taxon>
        <taxon>Pseudomonadati</taxon>
        <taxon>Spirochaetota</taxon>
        <taxon>Spirochaetia</taxon>
        <taxon>Leptospirales</taxon>
        <taxon>Leptospiraceae</taxon>
        <taxon>Leptospira</taxon>
    </lineage>
</organism>
<feature type="transmembrane region" description="Helical" evidence="1">
    <location>
        <begin position="219"/>
        <end position="240"/>
    </location>
</feature>
<gene>
    <name evidence="2" type="ORF">EHQ58_17940</name>
</gene>
<accession>A0A4R9JUK6</accession>
<comment type="caution">
    <text evidence="2">The sequence shown here is derived from an EMBL/GenBank/DDBJ whole genome shotgun (WGS) entry which is preliminary data.</text>
</comment>
<evidence type="ECO:0008006" key="4">
    <source>
        <dbReference type="Google" id="ProtNLM"/>
    </source>
</evidence>
<keyword evidence="3" id="KW-1185">Reference proteome</keyword>
<proteinExistence type="predicted"/>
<protein>
    <recommendedName>
        <fullName evidence="4">Glycosyltransferase RgtA/B/C/D-like domain-containing protein</fullName>
    </recommendedName>
</protein>
<dbReference type="NCBIfam" id="NF047440">
    <property type="entry name" value="LA3751_2_3_fam"/>
    <property type="match status" value="1"/>
</dbReference>
<dbReference type="AlphaFoldDB" id="A0A4R9JUK6"/>
<evidence type="ECO:0000256" key="1">
    <source>
        <dbReference type="SAM" id="Phobius"/>
    </source>
</evidence>
<keyword evidence="1" id="KW-1133">Transmembrane helix</keyword>
<dbReference type="EMBL" id="RQGD01000046">
    <property type="protein sequence ID" value="TGL56499.1"/>
    <property type="molecule type" value="Genomic_DNA"/>
</dbReference>
<dbReference type="OrthoDB" id="342585at2"/>
<dbReference type="Proteomes" id="UP000297693">
    <property type="component" value="Unassembled WGS sequence"/>
</dbReference>
<dbReference type="InterPro" id="IPR059217">
    <property type="entry name" value="LA3751_2-like"/>
</dbReference>
<feature type="transmembrane region" description="Helical" evidence="1">
    <location>
        <begin position="129"/>
        <end position="146"/>
    </location>
</feature>
<evidence type="ECO:0000313" key="2">
    <source>
        <dbReference type="EMBL" id="TGL56499.1"/>
    </source>
</evidence>
<feature type="transmembrane region" description="Helical" evidence="1">
    <location>
        <begin position="175"/>
        <end position="207"/>
    </location>
</feature>
<keyword evidence="1" id="KW-0472">Membrane</keyword>
<feature type="transmembrane region" description="Helical" evidence="1">
    <location>
        <begin position="270"/>
        <end position="295"/>
    </location>
</feature>
<sequence length="508" mass="58837">MSTFKKKILLIVGVGFFFLWHLHNIKPESTYAIDSLVKLVQAISIQKNHFESEELVYLAKTYDPTNELHPLPTFIIHAKGKTLSPFSVNFAGFNAGLLTFFRSSHLPYVCLFFSIFTLFFLAKSSRISIPTLILACFGTPLVYQGLEYSENSMLLALQGLGLYFYYLSDNRKNRFLAAFFLALGIFLRLETILFIAFFYLFQLILVYRFHIFKFLQNEWSTLFGTFLPVLLFCLQNLFLYDHILGARFLSNQSTLLNFHVFDRLIQMRNLIFLTYFKIGFFGFTPIFLLAMIYLFYQKKNIENKKDLVLLYTLLVFIPITAFIAPNDGVTNWGARYMNLAILPSLLLFNTFYDFWKTKESKLKKYSLLLLFCYSFLILGLGLKFQQVATKEIRLFQEDLTSQTANLHVLGAETIGLYSGTHFYDTILILPKTAEQLEQFLNKNHSKIASDDKILLSRIKPTPGVKEGIKVGLFPAESHYESLLSVLRKKYPKETQISGKKLNFHQFSK</sequence>
<feature type="transmembrane region" description="Helical" evidence="1">
    <location>
        <begin position="367"/>
        <end position="384"/>
    </location>
</feature>